<evidence type="ECO:0000256" key="2">
    <source>
        <dbReference type="ARBA" id="ARBA00022840"/>
    </source>
</evidence>
<sequence>MDTFTRNTTETILESISDGVFTVDHEWKIMSFNHGAEKITGISRKEAIGKHCWNVFRSNMCQNECALKKTMQEGRSFFSSFTYIINCKKKRIPTTVFTSLLKDENGNIIGGVETFRDHSLVEELRKKLNGSFQMGDMISQAQSMRSIFKILPQISQSDSTVLIMGETGTGKELMAKAIHDLSPRKDAPFVAINCSALPDTLLESELFGYKAGAFTHATKDKPGQLSMANEGTVLLDEIGDTSPSFQVKLLRVLEEQAVLPLGAVKKEQINIRIIAATNKNLSQMVDANIFRQDLFYRINVVQLKLPLLKQRMEDIPLLVDHFIAALNKIQGKFVRGLSKTALEILMAHDYPGNIRELENIIEHAFVLCSKGEITPDHLPSSLTRQVMMEIEDSTSRFPLKAAEIKVIRAYLSKNNYDRNATARDLGIHKSTLFRKIDRLGIKLPKIDGRSKKK</sequence>
<dbReference type="InterPro" id="IPR009057">
    <property type="entry name" value="Homeodomain-like_sf"/>
</dbReference>
<keyword evidence="3" id="KW-0805">Transcription regulation</keyword>
<dbReference type="InterPro" id="IPR000014">
    <property type="entry name" value="PAS"/>
</dbReference>
<dbReference type="CDD" id="cd00130">
    <property type="entry name" value="PAS"/>
    <property type="match status" value="1"/>
</dbReference>
<dbReference type="PROSITE" id="PS00688">
    <property type="entry name" value="SIGMA54_INTERACT_3"/>
    <property type="match status" value="1"/>
</dbReference>
<dbReference type="Proteomes" id="UP000199608">
    <property type="component" value="Unassembled WGS sequence"/>
</dbReference>
<dbReference type="Gene3D" id="3.30.450.20">
    <property type="entry name" value="PAS domain"/>
    <property type="match status" value="1"/>
</dbReference>
<dbReference type="InterPro" id="IPR025662">
    <property type="entry name" value="Sigma_54_int_dom_ATP-bd_1"/>
</dbReference>
<dbReference type="Pfam" id="PF02954">
    <property type="entry name" value="HTH_8"/>
    <property type="match status" value="1"/>
</dbReference>
<evidence type="ECO:0000256" key="1">
    <source>
        <dbReference type="ARBA" id="ARBA00022741"/>
    </source>
</evidence>
<evidence type="ECO:0000259" key="7">
    <source>
        <dbReference type="PROSITE" id="PS50112"/>
    </source>
</evidence>
<dbReference type="EMBL" id="FNLL01000005">
    <property type="protein sequence ID" value="SDU18644.1"/>
    <property type="molecule type" value="Genomic_DNA"/>
</dbReference>
<dbReference type="AlphaFoldDB" id="A0A1H2GGH0"/>
<dbReference type="SUPFAM" id="SSF55785">
    <property type="entry name" value="PYP-like sensor domain (PAS domain)"/>
    <property type="match status" value="1"/>
</dbReference>
<dbReference type="SUPFAM" id="SSF52540">
    <property type="entry name" value="P-loop containing nucleoside triphosphate hydrolases"/>
    <property type="match status" value="1"/>
</dbReference>
<keyword evidence="4" id="KW-0238">DNA-binding</keyword>
<dbReference type="Pfam" id="PF25601">
    <property type="entry name" value="AAA_lid_14"/>
    <property type="match status" value="1"/>
</dbReference>
<dbReference type="FunFam" id="3.40.50.300:FF:000006">
    <property type="entry name" value="DNA-binding transcriptional regulator NtrC"/>
    <property type="match status" value="1"/>
</dbReference>
<dbReference type="SMART" id="SM00091">
    <property type="entry name" value="PAS"/>
    <property type="match status" value="1"/>
</dbReference>
<accession>A0A1H2GGH0</accession>
<evidence type="ECO:0000256" key="5">
    <source>
        <dbReference type="ARBA" id="ARBA00023163"/>
    </source>
</evidence>
<proteinExistence type="predicted"/>
<dbReference type="NCBIfam" id="TIGR00229">
    <property type="entry name" value="sensory_box"/>
    <property type="match status" value="1"/>
</dbReference>
<evidence type="ECO:0000313" key="8">
    <source>
        <dbReference type="EMBL" id="SDU18644.1"/>
    </source>
</evidence>
<reference evidence="9" key="1">
    <citation type="submission" date="2016-10" db="EMBL/GenBank/DDBJ databases">
        <authorList>
            <person name="Varghese N."/>
            <person name="Submissions S."/>
        </authorList>
    </citation>
    <scope>NUCLEOTIDE SEQUENCE [LARGE SCALE GENOMIC DNA]</scope>
    <source>
        <strain evidence="9">DSM 3384</strain>
    </source>
</reference>
<gene>
    <name evidence="8" type="ORF">SAMN04487931_105189</name>
</gene>
<organism evidence="8 9">
    <name type="scientific">Desulfobacula phenolica</name>
    <dbReference type="NCBI Taxonomy" id="90732"/>
    <lineage>
        <taxon>Bacteria</taxon>
        <taxon>Pseudomonadati</taxon>
        <taxon>Thermodesulfobacteriota</taxon>
        <taxon>Desulfobacteria</taxon>
        <taxon>Desulfobacterales</taxon>
        <taxon>Desulfobacteraceae</taxon>
        <taxon>Desulfobacula</taxon>
    </lineage>
</organism>
<dbReference type="PROSITE" id="PS00675">
    <property type="entry name" value="SIGMA54_INTERACT_1"/>
    <property type="match status" value="1"/>
</dbReference>
<dbReference type="GO" id="GO:0005524">
    <property type="term" value="F:ATP binding"/>
    <property type="evidence" value="ECO:0007669"/>
    <property type="project" value="UniProtKB-KW"/>
</dbReference>
<dbReference type="InterPro" id="IPR002197">
    <property type="entry name" value="HTH_Fis"/>
</dbReference>
<protein>
    <submittedName>
        <fullName evidence="8">PAS domain S-box-containing protein</fullName>
    </submittedName>
</protein>
<dbReference type="InterPro" id="IPR002078">
    <property type="entry name" value="Sigma_54_int"/>
</dbReference>
<dbReference type="PROSITE" id="PS00676">
    <property type="entry name" value="SIGMA54_INTERACT_2"/>
    <property type="match status" value="1"/>
</dbReference>
<name>A0A1H2GGH0_9BACT</name>
<keyword evidence="1" id="KW-0547">Nucleotide-binding</keyword>
<dbReference type="Gene3D" id="1.10.8.60">
    <property type="match status" value="1"/>
</dbReference>
<dbReference type="SMART" id="SM00382">
    <property type="entry name" value="AAA"/>
    <property type="match status" value="1"/>
</dbReference>
<evidence type="ECO:0000256" key="3">
    <source>
        <dbReference type="ARBA" id="ARBA00023015"/>
    </source>
</evidence>
<dbReference type="InterPro" id="IPR058031">
    <property type="entry name" value="AAA_lid_NorR"/>
</dbReference>
<dbReference type="InterPro" id="IPR035965">
    <property type="entry name" value="PAS-like_dom_sf"/>
</dbReference>
<dbReference type="InterPro" id="IPR003593">
    <property type="entry name" value="AAA+_ATPase"/>
</dbReference>
<dbReference type="PANTHER" id="PTHR32071:SF57">
    <property type="entry name" value="C4-DICARBOXYLATE TRANSPORT TRANSCRIPTIONAL REGULATORY PROTEIN DCTD"/>
    <property type="match status" value="1"/>
</dbReference>
<keyword evidence="9" id="KW-1185">Reference proteome</keyword>
<dbReference type="InterPro" id="IPR027417">
    <property type="entry name" value="P-loop_NTPase"/>
</dbReference>
<dbReference type="Pfam" id="PF00158">
    <property type="entry name" value="Sigma54_activat"/>
    <property type="match status" value="1"/>
</dbReference>
<dbReference type="InterPro" id="IPR025944">
    <property type="entry name" value="Sigma_54_int_dom_CS"/>
</dbReference>
<keyword evidence="2" id="KW-0067">ATP-binding</keyword>
<dbReference type="GO" id="GO:0043565">
    <property type="term" value="F:sequence-specific DNA binding"/>
    <property type="evidence" value="ECO:0007669"/>
    <property type="project" value="InterPro"/>
</dbReference>
<feature type="domain" description="PAS" evidence="7">
    <location>
        <begin position="5"/>
        <end position="50"/>
    </location>
</feature>
<dbReference type="SUPFAM" id="SSF46689">
    <property type="entry name" value="Homeodomain-like"/>
    <property type="match status" value="1"/>
</dbReference>
<dbReference type="GO" id="GO:0006355">
    <property type="term" value="P:regulation of DNA-templated transcription"/>
    <property type="evidence" value="ECO:0007669"/>
    <property type="project" value="InterPro"/>
</dbReference>
<dbReference type="Gene3D" id="1.10.10.60">
    <property type="entry name" value="Homeodomain-like"/>
    <property type="match status" value="1"/>
</dbReference>
<dbReference type="Pfam" id="PF13426">
    <property type="entry name" value="PAS_9"/>
    <property type="match status" value="1"/>
</dbReference>
<dbReference type="RefSeq" id="WP_014957285.1">
    <property type="nucleotide sequence ID" value="NZ_FNLL01000005.1"/>
</dbReference>
<dbReference type="PROSITE" id="PS50045">
    <property type="entry name" value="SIGMA54_INTERACT_4"/>
    <property type="match status" value="1"/>
</dbReference>
<evidence type="ECO:0000259" key="6">
    <source>
        <dbReference type="PROSITE" id="PS50045"/>
    </source>
</evidence>
<evidence type="ECO:0000313" key="9">
    <source>
        <dbReference type="Proteomes" id="UP000199608"/>
    </source>
</evidence>
<dbReference type="Gene3D" id="3.40.50.300">
    <property type="entry name" value="P-loop containing nucleotide triphosphate hydrolases"/>
    <property type="match status" value="1"/>
</dbReference>
<dbReference type="PROSITE" id="PS50112">
    <property type="entry name" value="PAS"/>
    <property type="match status" value="1"/>
</dbReference>
<feature type="domain" description="Sigma-54 factor interaction" evidence="6">
    <location>
        <begin position="137"/>
        <end position="366"/>
    </location>
</feature>
<dbReference type="CDD" id="cd00009">
    <property type="entry name" value="AAA"/>
    <property type="match status" value="1"/>
</dbReference>
<keyword evidence="5" id="KW-0804">Transcription</keyword>
<dbReference type="PANTHER" id="PTHR32071">
    <property type="entry name" value="TRANSCRIPTIONAL REGULATORY PROTEIN"/>
    <property type="match status" value="1"/>
</dbReference>
<dbReference type="InterPro" id="IPR025943">
    <property type="entry name" value="Sigma_54_int_dom_ATP-bd_2"/>
</dbReference>
<evidence type="ECO:0000256" key="4">
    <source>
        <dbReference type="ARBA" id="ARBA00023125"/>
    </source>
</evidence>